<dbReference type="PANTHER" id="PTHR12143:SF39">
    <property type="entry name" value="SECRETED PROTEIN"/>
    <property type="match status" value="1"/>
</dbReference>
<name>A0AA41Y8K7_9BACT</name>
<comment type="cofactor">
    <cofactor evidence="1">
        <name>Ca(2+)</name>
        <dbReference type="ChEBI" id="CHEBI:29108"/>
    </cofactor>
</comment>
<dbReference type="InterPro" id="IPR012939">
    <property type="entry name" value="Glyco_hydro_92"/>
</dbReference>
<dbReference type="FunFam" id="1.20.1050.60:FF:000001">
    <property type="entry name" value="Putative alpha-1,2-mannosidase"/>
    <property type="match status" value="1"/>
</dbReference>
<protein>
    <submittedName>
        <fullName evidence="6">GH92 family glycosyl hydrolase</fullName>
        <ecNumber evidence="6">3.2.1.-</ecNumber>
    </submittedName>
</protein>
<evidence type="ECO:0000256" key="1">
    <source>
        <dbReference type="ARBA" id="ARBA00001913"/>
    </source>
</evidence>
<dbReference type="InterPro" id="IPR014718">
    <property type="entry name" value="GH-type_carb-bd"/>
</dbReference>
<dbReference type="GO" id="GO:0005829">
    <property type="term" value="C:cytosol"/>
    <property type="evidence" value="ECO:0007669"/>
    <property type="project" value="TreeGrafter"/>
</dbReference>
<dbReference type="GO" id="GO:0000224">
    <property type="term" value="F:peptide-N4-(N-acetyl-beta-glucosaminyl)asparagine amidase activity"/>
    <property type="evidence" value="ECO:0007669"/>
    <property type="project" value="TreeGrafter"/>
</dbReference>
<feature type="domain" description="Glycosyl hydrolase family 92 N-terminal" evidence="5">
    <location>
        <begin position="40"/>
        <end position="274"/>
    </location>
</feature>
<dbReference type="Gene3D" id="1.20.1050.60">
    <property type="entry name" value="alpha-1,2-mannosidase"/>
    <property type="match status" value="1"/>
</dbReference>
<keyword evidence="6" id="KW-0326">Glycosidase</keyword>
<dbReference type="AlphaFoldDB" id="A0AA41Y8K7"/>
<evidence type="ECO:0000259" key="5">
    <source>
        <dbReference type="Pfam" id="PF17678"/>
    </source>
</evidence>
<comment type="caution">
    <text evidence="6">The sequence shown here is derived from an EMBL/GenBank/DDBJ whole genome shotgun (WGS) entry which is preliminary data.</text>
</comment>
<dbReference type="InterPro" id="IPR050883">
    <property type="entry name" value="PNGase"/>
</dbReference>
<dbReference type="Pfam" id="PF17678">
    <property type="entry name" value="Glyco_hydro_92N"/>
    <property type="match status" value="1"/>
</dbReference>
<comment type="subunit">
    <text evidence="2">Monomer.</text>
</comment>
<dbReference type="PANTHER" id="PTHR12143">
    <property type="entry name" value="PEPTIDE N-GLYCANASE PNGASE -RELATED"/>
    <property type="match status" value="1"/>
</dbReference>
<evidence type="ECO:0000313" key="7">
    <source>
        <dbReference type="Proteomes" id="UP001163821"/>
    </source>
</evidence>
<accession>A0AA41Y8K7</accession>
<dbReference type="FunFam" id="3.30.2080.10:FF:000001">
    <property type="entry name" value="Alpha-1,2-mannosidase subfamily"/>
    <property type="match status" value="1"/>
</dbReference>
<organism evidence="6 7">
    <name type="scientific">Gaoshiqia sediminis</name>
    <dbReference type="NCBI Taxonomy" id="2986998"/>
    <lineage>
        <taxon>Bacteria</taxon>
        <taxon>Pseudomonadati</taxon>
        <taxon>Bacteroidota</taxon>
        <taxon>Bacteroidia</taxon>
        <taxon>Marinilabiliales</taxon>
        <taxon>Prolixibacteraceae</taxon>
        <taxon>Gaoshiqia</taxon>
    </lineage>
</organism>
<evidence type="ECO:0000256" key="3">
    <source>
        <dbReference type="ARBA" id="ARBA00022837"/>
    </source>
</evidence>
<dbReference type="GO" id="GO:0030246">
    <property type="term" value="F:carbohydrate binding"/>
    <property type="evidence" value="ECO:0007669"/>
    <property type="project" value="InterPro"/>
</dbReference>
<dbReference type="EC" id="3.2.1.-" evidence="6"/>
<evidence type="ECO:0000259" key="4">
    <source>
        <dbReference type="Pfam" id="PF07971"/>
    </source>
</evidence>
<dbReference type="EMBL" id="JAPAAF010000001">
    <property type="protein sequence ID" value="MCW0481298.1"/>
    <property type="molecule type" value="Genomic_DNA"/>
</dbReference>
<dbReference type="Gene3D" id="1.20.1610.10">
    <property type="entry name" value="alpha-1,2-mannosidases domains"/>
    <property type="match status" value="1"/>
</dbReference>
<dbReference type="RefSeq" id="WP_282589902.1">
    <property type="nucleotide sequence ID" value="NZ_JAPAAF010000001.1"/>
</dbReference>
<reference evidence="6" key="1">
    <citation type="submission" date="2022-10" db="EMBL/GenBank/DDBJ databases">
        <title>Gaoshiqiia sediminis gen. nov., sp. nov., isolated from coastal sediment.</title>
        <authorList>
            <person name="Yu W.X."/>
            <person name="Mu D.S."/>
            <person name="Du J.Z."/>
            <person name="Liang Y.Q."/>
        </authorList>
    </citation>
    <scope>NUCLEOTIDE SEQUENCE</scope>
    <source>
        <strain evidence="6">A06</strain>
    </source>
</reference>
<keyword evidence="7" id="KW-1185">Reference proteome</keyword>
<dbReference type="InterPro" id="IPR041371">
    <property type="entry name" value="GH92_N"/>
</dbReference>
<keyword evidence="3" id="KW-0106">Calcium</keyword>
<dbReference type="SUPFAM" id="SSF48208">
    <property type="entry name" value="Six-hairpin glycosidases"/>
    <property type="match status" value="1"/>
</dbReference>
<evidence type="ECO:0000313" key="6">
    <source>
        <dbReference type="EMBL" id="MCW0481298.1"/>
    </source>
</evidence>
<dbReference type="Pfam" id="PF07971">
    <property type="entry name" value="Glyco_hydro_92"/>
    <property type="match status" value="1"/>
</dbReference>
<dbReference type="GO" id="GO:0006516">
    <property type="term" value="P:glycoprotein catabolic process"/>
    <property type="evidence" value="ECO:0007669"/>
    <property type="project" value="TreeGrafter"/>
</dbReference>
<dbReference type="InterPro" id="IPR008928">
    <property type="entry name" value="6-hairpin_glycosidase_sf"/>
</dbReference>
<dbReference type="Proteomes" id="UP001163821">
    <property type="component" value="Unassembled WGS sequence"/>
</dbReference>
<sequence length="744" mass="83128">MKQLKIKIGFAVVFAAVSLFTGCNPKKQATEEELPNLTQYVDPYIGTGFHGHVFLGANVPFGAVQLGPTNITQGWDWCSGYHYSDSTLIGFAHTHLSGTGIGDLGDILLMPVTGEYQIATGSPEKPEEGYVAFYNHDNEVVKPGYYAVEIPRYGVKAELTATERTGFHNYQFSAGTDAHVLINLVRGIGWDAPVESHMRLENDTLLTGYRFSKGWAEDQRIYFAAVFSKPVQSIVLFDDDKKQDGRELVAQKLKADLDFGALADGLVLVKVGISPVSSENALENLQIENPGWDFDAVVAEAGRKWNTELACVTAKSSDPEVLTKFYTALYHTMIAPSVFQDVNGEYRGSDKNIYRDTTFVNYTTLSLWDTYRAAHPMFTLLKPERVDDFVNTMVKIFEQQGELPVWHLMGNETYCMVGYSAVPVVVDAYLKGFKGFDAQRAYEAVKNTAMGDGRGVSYIKEKGYMPADSDVETVAKGLEYAISDACIALMAKDMGLEEDFRYFENRGQNYRHYYSPEVGFMRGRVSDTEWRTPFDPFKAQHRNDDFCEGNSWQYTWLVPQDVDGLVELMGGREKFLSRLDEFFVAEGDMGEHASNDITGLIGQYAHGNEPSHHIAYLYSLQGEPNKTADLVRKIMDEFYTTRPDGLIGNEDVGQMSAWYVLSAMGFYQVHPASGEFVFGSPALDEATIQLPGGKTFTVKALNNSAYNKYIKSKTLNGQAYTKSFITYQDLMKGGELVFEMTSER</sequence>
<dbReference type="Gene3D" id="2.70.98.10">
    <property type="match status" value="1"/>
</dbReference>
<dbReference type="GO" id="GO:0005975">
    <property type="term" value="P:carbohydrate metabolic process"/>
    <property type="evidence" value="ECO:0007669"/>
    <property type="project" value="InterPro"/>
</dbReference>
<evidence type="ECO:0000256" key="2">
    <source>
        <dbReference type="ARBA" id="ARBA00011245"/>
    </source>
</evidence>
<feature type="domain" description="Glycosyl hydrolase family 92" evidence="4">
    <location>
        <begin position="280"/>
        <end position="741"/>
    </location>
</feature>
<proteinExistence type="predicted"/>
<gene>
    <name evidence="6" type="ORF">N2K84_01060</name>
</gene>
<dbReference type="InterPro" id="IPR005887">
    <property type="entry name" value="GH92_a_mannosidase_put"/>
</dbReference>
<dbReference type="Gene3D" id="3.30.2080.10">
    <property type="entry name" value="GH92 mannosidase domain"/>
    <property type="match status" value="1"/>
</dbReference>
<dbReference type="NCBIfam" id="TIGR01180">
    <property type="entry name" value="aman2_put"/>
    <property type="match status" value="1"/>
</dbReference>
<dbReference type="GO" id="GO:0016798">
    <property type="term" value="F:hydrolase activity, acting on glycosyl bonds"/>
    <property type="evidence" value="ECO:0007669"/>
    <property type="project" value="UniProtKB-KW"/>
</dbReference>
<dbReference type="PROSITE" id="PS51257">
    <property type="entry name" value="PROKAR_LIPOPROTEIN"/>
    <property type="match status" value="1"/>
</dbReference>
<keyword evidence="6" id="KW-0378">Hydrolase</keyword>